<dbReference type="InterPro" id="IPR027410">
    <property type="entry name" value="TCP-1-like_intermed_sf"/>
</dbReference>
<dbReference type="InterPro" id="IPR027409">
    <property type="entry name" value="GroEL-like_apical_dom_sf"/>
</dbReference>
<gene>
    <name evidence="1" type="ORF">GPUH_LOCUS27136</name>
</gene>
<organism evidence="3">
    <name type="scientific">Gongylonema pulchrum</name>
    <dbReference type="NCBI Taxonomy" id="637853"/>
    <lineage>
        <taxon>Eukaryota</taxon>
        <taxon>Metazoa</taxon>
        <taxon>Ecdysozoa</taxon>
        <taxon>Nematoda</taxon>
        <taxon>Chromadorea</taxon>
        <taxon>Rhabditida</taxon>
        <taxon>Spirurina</taxon>
        <taxon>Spiruromorpha</taxon>
        <taxon>Spiruroidea</taxon>
        <taxon>Gongylonematidae</taxon>
        <taxon>Gongylonema</taxon>
    </lineage>
</organism>
<evidence type="ECO:0000313" key="1">
    <source>
        <dbReference type="EMBL" id="VDN50005.1"/>
    </source>
</evidence>
<dbReference type="Proteomes" id="UP000271098">
    <property type="component" value="Unassembled WGS sequence"/>
</dbReference>
<dbReference type="EMBL" id="UYRT01120109">
    <property type="protein sequence ID" value="VDN50005.1"/>
    <property type="molecule type" value="Genomic_DNA"/>
</dbReference>
<dbReference type="Gene3D" id="3.30.260.10">
    <property type="entry name" value="TCP-1-like chaperonin intermediate domain"/>
    <property type="match status" value="1"/>
</dbReference>
<keyword evidence="2" id="KW-1185">Reference proteome</keyword>
<dbReference type="AlphaFoldDB" id="A0A183F1P6"/>
<sequence>MIKIVKKLGDTVEESRLVDGALIDQKSMGRGGPTRVEKAQIGLIQFQLSPPKTDVCYLSLSALLNLANTLP</sequence>
<evidence type="ECO:0000313" key="3">
    <source>
        <dbReference type="WBParaSite" id="GPUH_0002716701-mRNA-1"/>
    </source>
</evidence>
<reference evidence="1 2" key="2">
    <citation type="submission" date="2018-11" db="EMBL/GenBank/DDBJ databases">
        <authorList>
            <consortium name="Pathogen Informatics"/>
        </authorList>
    </citation>
    <scope>NUCLEOTIDE SEQUENCE [LARGE SCALE GENOMIC DNA]</scope>
</reference>
<name>A0A183F1P6_9BILA</name>
<accession>A0A183F1P6</accession>
<evidence type="ECO:0000313" key="2">
    <source>
        <dbReference type="Proteomes" id="UP000271098"/>
    </source>
</evidence>
<proteinExistence type="predicted"/>
<dbReference type="OrthoDB" id="10248520at2759"/>
<dbReference type="WBParaSite" id="GPUH_0002716701-mRNA-1">
    <property type="protein sequence ID" value="GPUH_0002716701-mRNA-1"/>
    <property type="gene ID" value="GPUH_0002716701"/>
</dbReference>
<dbReference type="SUPFAM" id="SSF52029">
    <property type="entry name" value="GroEL apical domain-like"/>
    <property type="match status" value="1"/>
</dbReference>
<reference evidence="3" key="1">
    <citation type="submission" date="2016-06" db="UniProtKB">
        <authorList>
            <consortium name="WormBaseParasite"/>
        </authorList>
    </citation>
    <scope>IDENTIFICATION</scope>
</reference>
<protein>
    <submittedName>
        <fullName evidence="3">Peptidylprolyl isomerase</fullName>
    </submittedName>
</protein>
<dbReference type="Gene3D" id="3.50.7.10">
    <property type="entry name" value="GroEL"/>
    <property type="match status" value="1"/>
</dbReference>